<reference evidence="1 2" key="1">
    <citation type="submission" date="2021-06" db="EMBL/GenBank/DDBJ databases">
        <title>Caerostris extrusa draft genome.</title>
        <authorList>
            <person name="Kono N."/>
            <person name="Arakawa K."/>
        </authorList>
    </citation>
    <scope>NUCLEOTIDE SEQUENCE [LARGE SCALE GENOMIC DNA]</scope>
</reference>
<accession>A0AAV4PTV8</accession>
<proteinExistence type="predicted"/>
<keyword evidence="2" id="KW-1185">Reference proteome</keyword>
<protein>
    <submittedName>
        <fullName evidence="1">Uncharacterized protein</fullName>
    </submittedName>
</protein>
<dbReference type="Proteomes" id="UP001054945">
    <property type="component" value="Unassembled WGS sequence"/>
</dbReference>
<evidence type="ECO:0000313" key="2">
    <source>
        <dbReference type="Proteomes" id="UP001054945"/>
    </source>
</evidence>
<name>A0AAV4PTV8_CAEEX</name>
<evidence type="ECO:0000313" key="1">
    <source>
        <dbReference type="EMBL" id="GIY00484.1"/>
    </source>
</evidence>
<organism evidence="1 2">
    <name type="scientific">Caerostris extrusa</name>
    <name type="common">Bark spider</name>
    <name type="synonym">Caerostris bankana</name>
    <dbReference type="NCBI Taxonomy" id="172846"/>
    <lineage>
        <taxon>Eukaryota</taxon>
        <taxon>Metazoa</taxon>
        <taxon>Ecdysozoa</taxon>
        <taxon>Arthropoda</taxon>
        <taxon>Chelicerata</taxon>
        <taxon>Arachnida</taxon>
        <taxon>Araneae</taxon>
        <taxon>Araneomorphae</taxon>
        <taxon>Entelegynae</taxon>
        <taxon>Araneoidea</taxon>
        <taxon>Araneidae</taxon>
        <taxon>Caerostris</taxon>
    </lineage>
</organism>
<dbReference type="EMBL" id="BPLR01005186">
    <property type="protein sequence ID" value="GIY00484.1"/>
    <property type="molecule type" value="Genomic_DNA"/>
</dbReference>
<comment type="caution">
    <text evidence="1">The sequence shown here is derived from an EMBL/GenBank/DDBJ whole genome shotgun (WGS) entry which is preliminary data.</text>
</comment>
<gene>
    <name evidence="1" type="ORF">CEXT_457281</name>
</gene>
<dbReference type="AlphaFoldDB" id="A0AAV4PTV8"/>
<sequence>MTYNPPPHINHAFTDSWLNGKIPISQDPRVKTDFPGREGNGEVEAVTRTRFSRITGYVFTCHTLWMMPHTSTELLRRVHVVSQPTSESLKEELLLPFYILEIKFSSPPALCCRLFSNVCGAVVAQW</sequence>